<feature type="transmembrane region" description="Helical" evidence="1">
    <location>
        <begin position="151"/>
        <end position="167"/>
    </location>
</feature>
<evidence type="ECO:0000313" key="3">
    <source>
        <dbReference type="Proteomes" id="UP000093309"/>
    </source>
</evidence>
<dbReference type="Proteomes" id="UP000093309">
    <property type="component" value="Unassembled WGS sequence"/>
</dbReference>
<gene>
    <name evidence="2" type="ORF">A8709_21760</name>
</gene>
<dbReference type="Pfam" id="PF10754">
    <property type="entry name" value="DUF2569"/>
    <property type="match status" value="1"/>
</dbReference>
<keyword evidence="1" id="KW-0472">Membrane</keyword>
<sequence>MSQIDNELAMKDEPVMRSGNEPPLDEHQKLYGFGGWLYFVVIGLLLTFGNSLYYLLTTLLPIYKDGLISDLQSENGNYLVLIIYETVTYLFYVLFPLYVGYLGFKKMKRVRTMIICFYLLNFAFNVGYYFVANSIEELASPDFIGEQGRNIVKSLITCIVWIPYFINSKRVKCTYVN</sequence>
<evidence type="ECO:0000256" key="1">
    <source>
        <dbReference type="SAM" id="Phobius"/>
    </source>
</evidence>
<evidence type="ECO:0000313" key="2">
    <source>
        <dbReference type="EMBL" id="OCT12951.1"/>
    </source>
</evidence>
<feature type="transmembrane region" description="Helical" evidence="1">
    <location>
        <begin position="113"/>
        <end position="131"/>
    </location>
</feature>
<accession>A0A1C0ZXX2</accession>
<dbReference type="EMBL" id="LYPC01000026">
    <property type="protein sequence ID" value="OCT12951.1"/>
    <property type="molecule type" value="Genomic_DNA"/>
</dbReference>
<comment type="caution">
    <text evidence="2">The sequence shown here is derived from an EMBL/GenBank/DDBJ whole genome shotgun (WGS) entry which is preliminary data.</text>
</comment>
<feature type="transmembrane region" description="Helical" evidence="1">
    <location>
        <begin position="76"/>
        <end position="101"/>
    </location>
</feature>
<evidence type="ECO:0008006" key="4">
    <source>
        <dbReference type="Google" id="ProtNLM"/>
    </source>
</evidence>
<feature type="transmembrane region" description="Helical" evidence="1">
    <location>
        <begin position="36"/>
        <end position="56"/>
    </location>
</feature>
<reference evidence="3" key="1">
    <citation type="submission" date="2016-05" db="EMBL/GenBank/DDBJ databases">
        <title>Paenibacillus oryzae. sp. nov., isolated from the rice root.</title>
        <authorList>
            <person name="Zhang J."/>
            <person name="Zhang X."/>
        </authorList>
    </citation>
    <scope>NUCLEOTIDE SEQUENCE [LARGE SCALE GENOMIC DNA]</scope>
    <source>
        <strain evidence="3">KCTC13222</strain>
    </source>
</reference>
<proteinExistence type="predicted"/>
<protein>
    <recommendedName>
        <fullName evidence="4">DUF2569 domain-containing protein</fullName>
    </recommendedName>
</protein>
<organism evidence="2 3">
    <name type="scientific">Paenibacillus pectinilyticus</name>
    <dbReference type="NCBI Taxonomy" id="512399"/>
    <lineage>
        <taxon>Bacteria</taxon>
        <taxon>Bacillati</taxon>
        <taxon>Bacillota</taxon>
        <taxon>Bacilli</taxon>
        <taxon>Bacillales</taxon>
        <taxon>Paenibacillaceae</taxon>
        <taxon>Paenibacillus</taxon>
    </lineage>
</organism>
<dbReference type="AlphaFoldDB" id="A0A1C0ZXX2"/>
<dbReference type="InterPro" id="IPR019690">
    <property type="entry name" value="DUF2569"/>
</dbReference>
<name>A0A1C0ZXX2_9BACL</name>
<keyword evidence="3" id="KW-1185">Reference proteome</keyword>
<keyword evidence="1" id="KW-1133">Transmembrane helix</keyword>
<keyword evidence="1" id="KW-0812">Transmembrane</keyword>
<dbReference type="STRING" id="512399.A8709_21760"/>